<keyword evidence="5" id="KW-1185">Reference proteome</keyword>
<feature type="transmembrane region" description="Helical" evidence="1">
    <location>
        <begin position="416"/>
        <end position="435"/>
    </location>
</feature>
<dbReference type="PANTHER" id="PTHR33121">
    <property type="entry name" value="CYCLIC DI-GMP PHOSPHODIESTERASE PDEF"/>
    <property type="match status" value="1"/>
</dbReference>
<organism evidence="4 5">
    <name type="scientific">Aliiglaciecola lipolytica E3</name>
    <dbReference type="NCBI Taxonomy" id="1127673"/>
    <lineage>
        <taxon>Bacteria</taxon>
        <taxon>Pseudomonadati</taxon>
        <taxon>Pseudomonadota</taxon>
        <taxon>Gammaproteobacteria</taxon>
        <taxon>Alteromonadales</taxon>
        <taxon>Alteromonadaceae</taxon>
        <taxon>Aliiglaciecola</taxon>
    </lineage>
</organism>
<reference evidence="4 5" key="1">
    <citation type="journal article" date="2017" name="Antonie Van Leeuwenhoek">
        <title>Rhizobium rhizosphaerae sp. nov., a novel species isolated from rice rhizosphere.</title>
        <authorList>
            <person name="Zhao J.J."/>
            <person name="Zhang J."/>
            <person name="Zhang R.J."/>
            <person name="Zhang C.W."/>
            <person name="Yin H.Q."/>
            <person name="Zhang X.X."/>
        </authorList>
    </citation>
    <scope>NUCLEOTIDE SEQUENCE [LARGE SCALE GENOMIC DNA]</scope>
    <source>
        <strain evidence="4 5">E3</strain>
    </source>
</reference>
<dbReference type="PROSITE" id="PS50887">
    <property type="entry name" value="GGDEF"/>
    <property type="match status" value="1"/>
</dbReference>
<dbReference type="SMART" id="SM00267">
    <property type="entry name" value="GGDEF"/>
    <property type="match status" value="1"/>
</dbReference>
<keyword evidence="1" id="KW-0472">Membrane</keyword>
<dbReference type="Gene3D" id="3.30.70.270">
    <property type="match status" value="1"/>
</dbReference>
<dbReference type="InterPro" id="IPR050706">
    <property type="entry name" value="Cyclic-di-GMP_PDE-like"/>
</dbReference>
<dbReference type="InterPro" id="IPR011990">
    <property type="entry name" value="TPR-like_helical_dom_sf"/>
</dbReference>
<evidence type="ECO:0000256" key="2">
    <source>
        <dbReference type="SAM" id="SignalP"/>
    </source>
</evidence>
<gene>
    <name evidence="4" type="ORF">GLIP_1648</name>
</gene>
<dbReference type="Gene3D" id="1.25.40.10">
    <property type="entry name" value="Tetratricopeptide repeat domain"/>
    <property type="match status" value="1"/>
</dbReference>
<dbReference type="CDD" id="cd01949">
    <property type="entry name" value="GGDEF"/>
    <property type="match status" value="1"/>
</dbReference>
<protein>
    <recommendedName>
        <fullName evidence="3">GGDEF domain-containing protein</fullName>
    </recommendedName>
</protein>
<dbReference type="NCBIfam" id="TIGR00254">
    <property type="entry name" value="GGDEF"/>
    <property type="match status" value="1"/>
</dbReference>
<dbReference type="Pfam" id="PF00990">
    <property type="entry name" value="GGDEF"/>
    <property type="match status" value="1"/>
</dbReference>
<keyword evidence="1" id="KW-0812">Transmembrane</keyword>
<dbReference type="SUPFAM" id="SSF48452">
    <property type="entry name" value="TPR-like"/>
    <property type="match status" value="1"/>
</dbReference>
<evidence type="ECO:0000313" key="4">
    <source>
        <dbReference type="EMBL" id="GAC14281.1"/>
    </source>
</evidence>
<accession>K6XRH2</accession>
<dbReference type="InterPro" id="IPR043128">
    <property type="entry name" value="Rev_trsase/Diguanyl_cyclase"/>
</dbReference>
<keyword evidence="2" id="KW-0732">Signal</keyword>
<evidence type="ECO:0000259" key="3">
    <source>
        <dbReference type="PROSITE" id="PS50887"/>
    </source>
</evidence>
<dbReference type="EMBL" id="BAEN01000035">
    <property type="protein sequence ID" value="GAC14281.1"/>
    <property type="molecule type" value="Genomic_DNA"/>
</dbReference>
<evidence type="ECO:0000256" key="1">
    <source>
        <dbReference type="SAM" id="Phobius"/>
    </source>
</evidence>
<dbReference type="OrthoDB" id="6375994at2"/>
<feature type="signal peptide" evidence="2">
    <location>
        <begin position="1"/>
        <end position="23"/>
    </location>
</feature>
<dbReference type="eggNOG" id="COG3706">
    <property type="taxonomic scope" value="Bacteria"/>
</dbReference>
<name>K6XRH2_9ALTE</name>
<dbReference type="PANTHER" id="PTHR33121:SF70">
    <property type="entry name" value="SIGNALING PROTEIN YKOW"/>
    <property type="match status" value="1"/>
</dbReference>
<dbReference type="AlphaFoldDB" id="K6XRH2"/>
<dbReference type="GO" id="GO:0071111">
    <property type="term" value="F:cyclic-guanylate-specific phosphodiesterase activity"/>
    <property type="evidence" value="ECO:0007669"/>
    <property type="project" value="InterPro"/>
</dbReference>
<feature type="domain" description="GGDEF" evidence="3">
    <location>
        <begin position="471"/>
        <end position="596"/>
    </location>
</feature>
<dbReference type="Proteomes" id="UP000006334">
    <property type="component" value="Unassembled WGS sequence"/>
</dbReference>
<dbReference type="SUPFAM" id="SSF55073">
    <property type="entry name" value="Nucleotide cyclase"/>
    <property type="match status" value="1"/>
</dbReference>
<dbReference type="STRING" id="1127673.GLIP_1648"/>
<feature type="chain" id="PRO_5003896869" description="GGDEF domain-containing protein" evidence="2">
    <location>
        <begin position="24"/>
        <end position="596"/>
    </location>
</feature>
<keyword evidence="1" id="KW-1133">Transmembrane helix</keyword>
<dbReference type="InterPro" id="IPR029787">
    <property type="entry name" value="Nucleotide_cyclase"/>
</dbReference>
<dbReference type="InterPro" id="IPR000160">
    <property type="entry name" value="GGDEF_dom"/>
</dbReference>
<sequence>MNIKLLHFLSFSFMLLNTSAVFAEEDEQVAKFIQSSKVKTYDCPRDDANVAIDLHLNKSSINQTQRLQLTVMKTHWQICMGNHEDAKQTLIEVLGSNEVDEQLEYFASATYQLGFIYDVQENLERCTLYKRAEKLAENKYKDISLSAQLGLITVCNADVDEGVKLGKMYALLEKYALQNDQAALAHIHNNIGLLYGSLGQQVLAAEQFQKSYELGLNHYTSSNLLATLISVISSHMAAGDFEKAEQAIQEFKKVNSSVDTALSNVWLYFAEAGFHYRTGNIEQLRNSLAKWKIYLDEMNSSTYSSLYRWYSAVVCYAEQDAICLRQFLAEEENTSEGYKLLVNRNKDYLKFIVQIYLFLGDVDNAEVAFDAFADVMINKAIEQQASGKVLGVANLHSQILSLESSLLESKSNRTNIIMLIIVITILTLGILYYWVRRKYLNSLSYDSVTNLLNSKTALNKIRQVPEPSLGRTNALALFDLGNFRDVNRQIGATNSDLALQQISSTLSQVTRDRDILGRFAPEQFIVCLTDIEEDSAKSFFERMRFALENTILGKQQGQQVSIRSSMSIYIASGTFDDLDEVLDDMQLSLGIRSEND</sequence>
<comment type="caution">
    <text evidence="4">The sequence shown here is derived from an EMBL/GenBank/DDBJ whole genome shotgun (WGS) entry which is preliminary data.</text>
</comment>
<dbReference type="RefSeq" id="WP_008844097.1">
    <property type="nucleotide sequence ID" value="NZ_BAEN01000035.1"/>
</dbReference>
<proteinExistence type="predicted"/>
<evidence type="ECO:0000313" key="5">
    <source>
        <dbReference type="Proteomes" id="UP000006334"/>
    </source>
</evidence>